<dbReference type="GO" id="GO:0009425">
    <property type="term" value="C:bacterial-type flagellum basal body"/>
    <property type="evidence" value="ECO:0007669"/>
    <property type="project" value="UniProtKB-SubCell"/>
</dbReference>
<dbReference type="HOGENOM" id="CLU_047835_1_1_7"/>
<evidence type="ECO:0000259" key="10">
    <source>
        <dbReference type="Pfam" id="PF01706"/>
    </source>
</evidence>
<dbReference type="PIRSF" id="PIRSF003161">
    <property type="entry name" value="FliG"/>
    <property type="match status" value="1"/>
</dbReference>
<evidence type="ECO:0000256" key="7">
    <source>
        <dbReference type="ARBA" id="ARBA00022779"/>
    </source>
</evidence>
<keyword evidence="13" id="KW-0966">Cell projection</keyword>
<keyword evidence="7" id="KW-0283">Flagellar rotation</keyword>
<dbReference type="InterPro" id="IPR000090">
    <property type="entry name" value="Flg_Motor_Flig"/>
</dbReference>
<dbReference type="KEGG" id="dal:Dalk_0668"/>
<keyword evidence="14" id="KW-1185">Reference proteome</keyword>
<evidence type="ECO:0000256" key="6">
    <source>
        <dbReference type="ARBA" id="ARBA00022500"/>
    </source>
</evidence>
<evidence type="ECO:0000256" key="9">
    <source>
        <dbReference type="ARBA" id="ARBA00023143"/>
    </source>
</evidence>
<keyword evidence="5" id="KW-1003">Cell membrane</keyword>
<dbReference type="PANTHER" id="PTHR30534">
    <property type="entry name" value="FLAGELLAR MOTOR SWITCH PROTEIN FLIG"/>
    <property type="match status" value="1"/>
</dbReference>
<keyword evidence="13" id="KW-0282">Flagellum</keyword>
<evidence type="ECO:0000256" key="5">
    <source>
        <dbReference type="ARBA" id="ARBA00022475"/>
    </source>
</evidence>
<evidence type="ECO:0000256" key="4">
    <source>
        <dbReference type="ARBA" id="ARBA00021870"/>
    </source>
</evidence>
<dbReference type="GO" id="GO:0003774">
    <property type="term" value="F:cytoskeletal motor activity"/>
    <property type="evidence" value="ECO:0007669"/>
    <property type="project" value="InterPro"/>
</dbReference>
<proteinExistence type="inferred from homology"/>
<protein>
    <recommendedName>
        <fullName evidence="4">Flagellar motor switch protein FliG</fullName>
    </recommendedName>
</protein>
<feature type="domain" description="Flagellar motor switch protein FliG middle" evidence="11">
    <location>
        <begin position="121"/>
        <end position="193"/>
    </location>
</feature>
<evidence type="ECO:0000256" key="1">
    <source>
        <dbReference type="ARBA" id="ARBA00004117"/>
    </source>
</evidence>
<evidence type="ECO:0000256" key="3">
    <source>
        <dbReference type="ARBA" id="ARBA00010299"/>
    </source>
</evidence>
<feature type="domain" description="Flagellar motor switch protein FliG C-terminal" evidence="10">
    <location>
        <begin position="224"/>
        <end position="330"/>
    </location>
</feature>
<gene>
    <name evidence="13" type="ordered locus">Dalk_0668</name>
</gene>
<dbReference type="Gene3D" id="1.10.220.30">
    <property type="match status" value="3"/>
</dbReference>
<dbReference type="EMBL" id="CP001322">
    <property type="protein sequence ID" value="ACL02373.1"/>
    <property type="molecule type" value="Genomic_DNA"/>
</dbReference>
<dbReference type="SUPFAM" id="SSF48029">
    <property type="entry name" value="FliG"/>
    <property type="match status" value="2"/>
</dbReference>
<evidence type="ECO:0000259" key="11">
    <source>
        <dbReference type="Pfam" id="PF14841"/>
    </source>
</evidence>
<dbReference type="Pfam" id="PF01706">
    <property type="entry name" value="FliG_C"/>
    <property type="match status" value="1"/>
</dbReference>
<sequence length="339" mass="37788">MSGKTLDPEKLTGPEKAAIFLLAMGEDYASKVMRNMAPKEVNRIANYMREIQFVPSSVLTKVYEEFVDKVERKDELMIQGDQFVKKVVHSTFDELTIKEIFQDLDAEEREEPFAYIEKIDPQALIRILSGEHPQTVALVLAHMKPGQAAAVLAGMPKEVQADIAMRVADINQVPIEIIHEVDSSLQKEVLTISDSGGREIGGAEALANILNEVDKATEETVMTTMEEERTEIAEKVRQLMFVFEDLLKVDDKGMREILKQVDTSELVVALKSASEAMKDKVFGNLSQRAAEMLREDMEVMGPTRLAEVEAAQQGVIRIARQLEAEGKVVIARGSEDVLV</sequence>
<dbReference type="GO" id="GO:0006935">
    <property type="term" value="P:chemotaxis"/>
    <property type="evidence" value="ECO:0007669"/>
    <property type="project" value="UniProtKB-KW"/>
</dbReference>
<dbReference type="InterPro" id="IPR011002">
    <property type="entry name" value="FliG_a-hlx"/>
</dbReference>
<dbReference type="eggNOG" id="COG1536">
    <property type="taxonomic scope" value="Bacteria"/>
</dbReference>
<comment type="similarity">
    <text evidence="3">Belongs to the FliG family.</text>
</comment>
<organism evidence="13 14">
    <name type="scientific">Desulfatibacillum aliphaticivorans</name>
    <dbReference type="NCBI Taxonomy" id="218208"/>
    <lineage>
        <taxon>Bacteria</taxon>
        <taxon>Pseudomonadati</taxon>
        <taxon>Thermodesulfobacteriota</taxon>
        <taxon>Desulfobacteria</taxon>
        <taxon>Desulfobacterales</taxon>
        <taxon>Desulfatibacillaceae</taxon>
        <taxon>Desulfatibacillum</taxon>
    </lineage>
</organism>
<keyword evidence="13" id="KW-0969">Cilium</keyword>
<dbReference type="InterPro" id="IPR028263">
    <property type="entry name" value="FliG_N"/>
</dbReference>
<evidence type="ECO:0000256" key="2">
    <source>
        <dbReference type="ARBA" id="ARBA00004413"/>
    </source>
</evidence>
<dbReference type="Pfam" id="PF14841">
    <property type="entry name" value="FliG_M"/>
    <property type="match status" value="1"/>
</dbReference>
<evidence type="ECO:0000313" key="14">
    <source>
        <dbReference type="Proteomes" id="UP000000739"/>
    </source>
</evidence>
<dbReference type="GO" id="GO:0071973">
    <property type="term" value="P:bacterial-type flagellum-dependent cell motility"/>
    <property type="evidence" value="ECO:0007669"/>
    <property type="project" value="InterPro"/>
</dbReference>
<dbReference type="Pfam" id="PF14842">
    <property type="entry name" value="FliG_N"/>
    <property type="match status" value="1"/>
</dbReference>
<keyword evidence="8" id="KW-0472">Membrane</keyword>
<reference evidence="13 14" key="1">
    <citation type="journal article" date="2012" name="Environ. Microbiol.">
        <title>The genome sequence of Desulfatibacillum alkenivorans AK-01: a blueprint for anaerobic alkane oxidation.</title>
        <authorList>
            <person name="Callaghan A.V."/>
            <person name="Morris B.E."/>
            <person name="Pereira I.A."/>
            <person name="McInerney M.J."/>
            <person name="Austin R.N."/>
            <person name="Groves J.T."/>
            <person name="Kukor J.J."/>
            <person name="Suflita J.M."/>
            <person name="Young L.Y."/>
            <person name="Zylstra G.J."/>
            <person name="Wawrik B."/>
        </authorList>
    </citation>
    <scope>NUCLEOTIDE SEQUENCE [LARGE SCALE GENOMIC DNA]</scope>
    <source>
        <strain evidence="13 14">AK-01</strain>
    </source>
</reference>
<dbReference type="PRINTS" id="PR00954">
    <property type="entry name" value="FLGMOTORFLIG"/>
</dbReference>
<keyword evidence="9" id="KW-0975">Bacterial flagellum</keyword>
<dbReference type="GO" id="GO:0005886">
    <property type="term" value="C:plasma membrane"/>
    <property type="evidence" value="ECO:0007669"/>
    <property type="project" value="UniProtKB-SubCell"/>
</dbReference>
<evidence type="ECO:0000256" key="8">
    <source>
        <dbReference type="ARBA" id="ARBA00023136"/>
    </source>
</evidence>
<dbReference type="InterPro" id="IPR023087">
    <property type="entry name" value="Flg_Motor_Flig_C"/>
</dbReference>
<comment type="subcellular location">
    <subcellularLocation>
        <location evidence="1">Bacterial flagellum basal body</location>
    </subcellularLocation>
    <subcellularLocation>
        <location evidence="2">Cell membrane</location>
        <topology evidence="2">Peripheral membrane protein</topology>
        <orientation evidence="2">Cytoplasmic side</orientation>
    </subcellularLocation>
</comment>
<keyword evidence="6" id="KW-0145">Chemotaxis</keyword>
<name>B8FJU5_DESAL</name>
<dbReference type="NCBIfam" id="TIGR00207">
    <property type="entry name" value="fliG"/>
    <property type="match status" value="1"/>
</dbReference>
<evidence type="ECO:0000259" key="12">
    <source>
        <dbReference type="Pfam" id="PF14842"/>
    </source>
</evidence>
<dbReference type="AlphaFoldDB" id="B8FJU5"/>
<feature type="domain" description="Flagellar motor switch protein FliG N-terminal" evidence="12">
    <location>
        <begin position="10"/>
        <end position="113"/>
    </location>
</feature>
<accession>B8FJU5</accession>
<dbReference type="RefSeq" id="WP_012609812.1">
    <property type="nucleotide sequence ID" value="NC_011768.1"/>
</dbReference>
<evidence type="ECO:0000313" key="13">
    <source>
        <dbReference type="EMBL" id="ACL02373.1"/>
    </source>
</evidence>
<dbReference type="InterPro" id="IPR032779">
    <property type="entry name" value="FliG_M"/>
</dbReference>
<dbReference type="PANTHER" id="PTHR30534:SF0">
    <property type="entry name" value="FLAGELLAR MOTOR SWITCH PROTEIN FLIG"/>
    <property type="match status" value="1"/>
</dbReference>
<dbReference type="Proteomes" id="UP000000739">
    <property type="component" value="Chromosome"/>
</dbReference>